<dbReference type="PANTHER" id="PTHR42718">
    <property type="entry name" value="MAJOR FACILITATOR SUPERFAMILY MULTIDRUG TRANSPORTER MFSC"/>
    <property type="match status" value="1"/>
</dbReference>
<accession>A0A3P3WAK5</accession>
<evidence type="ECO:0000256" key="4">
    <source>
        <dbReference type="ARBA" id="ARBA00022989"/>
    </source>
</evidence>
<evidence type="ECO:0000256" key="1">
    <source>
        <dbReference type="ARBA" id="ARBA00004141"/>
    </source>
</evidence>
<dbReference type="RefSeq" id="WP_125018733.1">
    <property type="nucleotide sequence ID" value="NZ_RQVQ01000013.1"/>
</dbReference>
<keyword evidence="2" id="KW-0813">Transport</keyword>
<gene>
    <name evidence="7" type="ORF">EG240_07280</name>
</gene>
<reference evidence="7 8" key="1">
    <citation type="submission" date="2018-11" db="EMBL/GenBank/DDBJ databases">
        <title>Flavobacterium sp. nov., YIM 102701-2 draft genome.</title>
        <authorList>
            <person name="Li G."/>
            <person name="Jiang Y."/>
        </authorList>
    </citation>
    <scope>NUCLEOTIDE SEQUENCE [LARGE SCALE GENOMIC DNA]</scope>
    <source>
        <strain evidence="7 8">YIM 102701-2</strain>
    </source>
</reference>
<evidence type="ECO:0000256" key="2">
    <source>
        <dbReference type="ARBA" id="ARBA00022448"/>
    </source>
</evidence>
<dbReference type="EMBL" id="RQVQ01000013">
    <property type="protein sequence ID" value="RRJ90996.1"/>
    <property type="molecule type" value="Genomic_DNA"/>
</dbReference>
<feature type="transmembrane region" description="Helical" evidence="6">
    <location>
        <begin position="174"/>
        <end position="192"/>
    </location>
</feature>
<dbReference type="Gene3D" id="1.20.1250.20">
    <property type="entry name" value="MFS general substrate transporter like domains"/>
    <property type="match status" value="1"/>
</dbReference>
<feature type="transmembrane region" description="Helical" evidence="6">
    <location>
        <begin position="143"/>
        <end position="162"/>
    </location>
</feature>
<feature type="transmembrane region" description="Helical" evidence="6">
    <location>
        <begin position="277"/>
        <end position="294"/>
    </location>
</feature>
<evidence type="ECO:0000256" key="6">
    <source>
        <dbReference type="SAM" id="Phobius"/>
    </source>
</evidence>
<feature type="transmembrane region" description="Helical" evidence="6">
    <location>
        <begin position="342"/>
        <end position="364"/>
    </location>
</feature>
<protein>
    <submittedName>
        <fullName evidence="7">Beta-carotene 15,15'-monooxygenase</fullName>
    </submittedName>
</protein>
<evidence type="ECO:0000256" key="5">
    <source>
        <dbReference type="ARBA" id="ARBA00023136"/>
    </source>
</evidence>
<keyword evidence="7" id="KW-0503">Monooxygenase</keyword>
<feature type="transmembrane region" description="Helical" evidence="6">
    <location>
        <begin position="406"/>
        <end position="427"/>
    </location>
</feature>
<dbReference type="Proteomes" id="UP000275719">
    <property type="component" value="Unassembled WGS sequence"/>
</dbReference>
<dbReference type="GO" id="GO:0004497">
    <property type="term" value="F:monooxygenase activity"/>
    <property type="evidence" value="ECO:0007669"/>
    <property type="project" value="UniProtKB-KW"/>
</dbReference>
<comment type="caution">
    <text evidence="7">The sequence shown here is derived from an EMBL/GenBank/DDBJ whole genome shotgun (WGS) entry which is preliminary data.</text>
</comment>
<dbReference type="AlphaFoldDB" id="A0A3P3WAK5"/>
<feature type="transmembrane region" description="Helical" evidence="6">
    <location>
        <begin position="370"/>
        <end position="394"/>
    </location>
</feature>
<dbReference type="SUPFAM" id="SSF103473">
    <property type="entry name" value="MFS general substrate transporter"/>
    <property type="match status" value="1"/>
</dbReference>
<name>A0A3P3WAK5_9FLAO</name>
<sequence length="531" mass="61745">MQPNNPKDLFKSWVPEWLVKIILFTILMPSMVLFFLPQANLNASAGHYGCEPKDMQFAVTLFYAGFVGFYSLERRFFSFLATKEYFIIFNILQIISCVILYNSMELYVIFPLRFLQGMLFASSVNLSLSTIFTRIESEKAREISFSVFFGMLICTTPFNNIVTADLIDQFDYNFLYKIAVFSFMPGLMMILLSMNYVRLQVKFPLYDLDWESFVLYSTILILFGYLMAYGQQYYWFEDTDLRIVGIGLLIFIFFFAYRQFNLKRPYINLQIFKFRNFKIGCLVLFIMYICRFASGITNNYFGQILKFDPRHISYINIFNLAGLIFGVVISCAFLLQKRNIRFIWGTGFLLLLIFHVAMYFLFNVSANESYYFLPLLCQGIGVGMIMVPTIIYIISSVDIKLGPSAAAIALCVRYLGFTVSMGLINYFSLFRKSQHYNRFQDNITYANTVYHDEINRYMNKLSTNGMLPSLTEKAGQKLVIADVNQQASLRYAMDYYEMMSWIILGMIVLVICTPYINKTLVYLKSKTLVPA</sequence>
<dbReference type="PANTHER" id="PTHR42718:SF9">
    <property type="entry name" value="MAJOR FACILITATOR SUPERFAMILY MULTIDRUG TRANSPORTER MFSC"/>
    <property type="match status" value="1"/>
</dbReference>
<feature type="transmembrane region" description="Helical" evidence="6">
    <location>
        <begin position="56"/>
        <end position="73"/>
    </location>
</feature>
<keyword evidence="3 6" id="KW-0812">Transmembrane</keyword>
<feature type="transmembrane region" description="Helical" evidence="6">
    <location>
        <begin position="213"/>
        <end position="235"/>
    </location>
</feature>
<keyword evidence="7" id="KW-0560">Oxidoreductase</keyword>
<feature type="transmembrane region" description="Helical" evidence="6">
    <location>
        <begin position="17"/>
        <end position="36"/>
    </location>
</feature>
<keyword evidence="8" id="KW-1185">Reference proteome</keyword>
<feature type="transmembrane region" description="Helical" evidence="6">
    <location>
        <begin position="85"/>
        <end position="104"/>
    </location>
</feature>
<evidence type="ECO:0000256" key="3">
    <source>
        <dbReference type="ARBA" id="ARBA00022692"/>
    </source>
</evidence>
<evidence type="ECO:0000313" key="8">
    <source>
        <dbReference type="Proteomes" id="UP000275719"/>
    </source>
</evidence>
<feature type="transmembrane region" description="Helical" evidence="6">
    <location>
        <begin position="110"/>
        <end position="131"/>
    </location>
</feature>
<comment type="subcellular location">
    <subcellularLocation>
        <location evidence="1">Membrane</location>
        <topology evidence="1">Multi-pass membrane protein</topology>
    </subcellularLocation>
</comment>
<evidence type="ECO:0000313" key="7">
    <source>
        <dbReference type="EMBL" id="RRJ90996.1"/>
    </source>
</evidence>
<proteinExistence type="predicted"/>
<keyword evidence="4 6" id="KW-1133">Transmembrane helix</keyword>
<feature type="transmembrane region" description="Helical" evidence="6">
    <location>
        <begin position="314"/>
        <end position="335"/>
    </location>
</feature>
<dbReference type="InterPro" id="IPR036259">
    <property type="entry name" value="MFS_trans_sf"/>
</dbReference>
<organism evidence="7 8">
    <name type="scientific">Paenimyroides tangerinum</name>
    <dbReference type="NCBI Taxonomy" id="2488728"/>
    <lineage>
        <taxon>Bacteria</taxon>
        <taxon>Pseudomonadati</taxon>
        <taxon>Bacteroidota</taxon>
        <taxon>Flavobacteriia</taxon>
        <taxon>Flavobacteriales</taxon>
        <taxon>Flavobacteriaceae</taxon>
        <taxon>Paenimyroides</taxon>
    </lineage>
</organism>
<feature type="transmembrane region" description="Helical" evidence="6">
    <location>
        <begin position="498"/>
        <end position="516"/>
    </location>
</feature>
<dbReference type="OrthoDB" id="622032at2"/>
<dbReference type="GO" id="GO:0016020">
    <property type="term" value="C:membrane"/>
    <property type="evidence" value="ECO:0007669"/>
    <property type="project" value="UniProtKB-SubCell"/>
</dbReference>
<keyword evidence="5 6" id="KW-0472">Membrane</keyword>
<feature type="transmembrane region" description="Helical" evidence="6">
    <location>
        <begin position="241"/>
        <end position="257"/>
    </location>
</feature>